<feature type="domain" description="Mechanosensitive ion channel MscS" evidence="2">
    <location>
        <begin position="101"/>
        <end position="162"/>
    </location>
</feature>
<comment type="similarity">
    <text evidence="1">Belongs to the MscS (TC 1.A.23) family.</text>
</comment>
<keyword evidence="1" id="KW-1003">Cell membrane</keyword>
<feature type="transmembrane region" description="Helical" evidence="1">
    <location>
        <begin position="78"/>
        <end position="100"/>
    </location>
</feature>
<evidence type="ECO:0000313" key="4">
    <source>
        <dbReference type="Proteomes" id="UP001169760"/>
    </source>
</evidence>
<comment type="function">
    <text evidence="1">Mechanosensitive channel that participates in the regulation of osmotic pressure changes within the cell, opening in response to stretch forces in the membrane lipid bilayer, without the need for other proteins. Contributes to normal resistance to hypoosmotic shock. Forms an ion channel of 1.0 nanosiemens conductance with a slight preference for anions.</text>
</comment>
<sequence length="275" mass="30246">MEHLDRLIEIATSRGLVTTFLILAAAVIGRWTIRRFIVKNDALSPTLKAKWGKLAQNLIVFLTLFALVLEWAPQLRTFALSLTAVAVAIVIALKEIILCLTGAVMRTSSSVKVGDVIDIQGCKGRAVELTLLSTIIAQLNDDDLPTGRRITLPNSVFLSNHFATSKANTKLIPLNISFVMEPNYKVANKVKEELGLALNRVWENVQASPAFSQAVSAEFSDNADFEPTIRLTTANDAKLAFKIHILCAPEDRNNVESNLSESFFTIVSQLSRKPD</sequence>
<feature type="transmembrane region" description="Helical" evidence="1">
    <location>
        <begin position="54"/>
        <end position="72"/>
    </location>
</feature>
<gene>
    <name evidence="3" type="ORF">Q4521_02125</name>
</gene>
<accession>A0AAW7X0X3</accession>
<comment type="subunit">
    <text evidence="1">Homoheptamer.</text>
</comment>
<comment type="subcellular location">
    <subcellularLocation>
        <location evidence="1">Cell inner membrane</location>
        <topology evidence="1">Multi-pass membrane protein</topology>
    </subcellularLocation>
</comment>
<dbReference type="InterPro" id="IPR006685">
    <property type="entry name" value="MscS_channel_2nd"/>
</dbReference>
<protein>
    <recommendedName>
        <fullName evidence="1">Small-conductance mechanosensitive channel</fullName>
    </recommendedName>
</protein>
<dbReference type="GO" id="GO:0005886">
    <property type="term" value="C:plasma membrane"/>
    <property type="evidence" value="ECO:0007669"/>
    <property type="project" value="UniProtKB-SubCell"/>
</dbReference>
<evidence type="ECO:0000313" key="3">
    <source>
        <dbReference type="EMBL" id="MDO6421263.1"/>
    </source>
</evidence>
<evidence type="ECO:0000256" key="1">
    <source>
        <dbReference type="RuleBase" id="RU369025"/>
    </source>
</evidence>
<organism evidence="3 4">
    <name type="scientific">Saccharophagus degradans</name>
    <dbReference type="NCBI Taxonomy" id="86304"/>
    <lineage>
        <taxon>Bacteria</taxon>
        <taxon>Pseudomonadati</taxon>
        <taxon>Pseudomonadota</taxon>
        <taxon>Gammaproteobacteria</taxon>
        <taxon>Cellvibrionales</taxon>
        <taxon>Cellvibrionaceae</taxon>
        <taxon>Saccharophagus</taxon>
    </lineage>
</organism>
<dbReference type="PANTHER" id="PTHR30221:SF1">
    <property type="entry name" value="SMALL-CONDUCTANCE MECHANOSENSITIVE CHANNEL"/>
    <property type="match status" value="1"/>
</dbReference>
<keyword evidence="1" id="KW-0406">Ion transport</keyword>
<comment type="caution">
    <text evidence="3">The sequence shown here is derived from an EMBL/GenBank/DDBJ whole genome shotgun (WGS) entry which is preliminary data.</text>
</comment>
<keyword evidence="1" id="KW-1133">Transmembrane helix</keyword>
<keyword evidence="1" id="KW-0812">Transmembrane</keyword>
<keyword evidence="1" id="KW-0472">Membrane</keyword>
<dbReference type="GO" id="GO:0008381">
    <property type="term" value="F:mechanosensitive monoatomic ion channel activity"/>
    <property type="evidence" value="ECO:0007669"/>
    <property type="project" value="InterPro"/>
</dbReference>
<reference evidence="3" key="1">
    <citation type="submission" date="2023-07" db="EMBL/GenBank/DDBJ databases">
        <title>Genome content predicts the carbon catabolic preferences of heterotrophic bacteria.</title>
        <authorList>
            <person name="Gralka M."/>
        </authorList>
    </citation>
    <scope>NUCLEOTIDE SEQUENCE</scope>
    <source>
        <strain evidence="3">I3M17_2</strain>
    </source>
</reference>
<keyword evidence="1" id="KW-0813">Transport</keyword>
<name>A0AAW7X0X3_9GAMM</name>
<proteinExistence type="inferred from homology"/>
<dbReference type="PANTHER" id="PTHR30221">
    <property type="entry name" value="SMALL-CONDUCTANCE MECHANOSENSITIVE CHANNEL"/>
    <property type="match status" value="1"/>
</dbReference>
<evidence type="ECO:0000259" key="2">
    <source>
        <dbReference type="Pfam" id="PF00924"/>
    </source>
</evidence>
<keyword evidence="1" id="KW-0407">Ion channel</keyword>
<comment type="caution">
    <text evidence="1">Lacks conserved residue(s) required for the propagation of feature annotation.</text>
</comment>
<dbReference type="AlphaFoldDB" id="A0AAW7X0X3"/>
<dbReference type="Proteomes" id="UP001169760">
    <property type="component" value="Unassembled WGS sequence"/>
</dbReference>
<keyword evidence="1" id="KW-0997">Cell inner membrane</keyword>
<dbReference type="InterPro" id="IPR045275">
    <property type="entry name" value="MscS_archaea/bacteria_type"/>
</dbReference>
<dbReference type="RefSeq" id="WP_216064010.1">
    <property type="nucleotide sequence ID" value="NZ_JAHKPP010000027.1"/>
</dbReference>
<dbReference type="Pfam" id="PF00924">
    <property type="entry name" value="MS_channel_2nd"/>
    <property type="match status" value="1"/>
</dbReference>
<dbReference type="EMBL" id="JAUOPB010000001">
    <property type="protein sequence ID" value="MDO6421263.1"/>
    <property type="molecule type" value="Genomic_DNA"/>
</dbReference>
<feature type="transmembrane region" description="Helical" evidence="1">
    <location>
        <begin position="15"/>
        <end position="33"/>
    </location>
</feature>